<accession>A0A2W1DZJ9</accession>
<dbReference type="KEGG" id="ptrr:90956327"/>
<evidence type="ECO:0000313" key="1">
    <source>
        <dbReference type="EMBL" id="KAF7571873.1"/>
    </source>
</evidence>
<dbReference type="AlphaFoldDB" id="A0A2W1DZJ9"/>
<dbReference type="RefSeq" id="XP_065962732.1">
    <property type="nucleotide sequence ID" value="XM_066107064.1"/>
</dbReference>
<proteinExistence type="predicted"/>
<name>A0A2W1DZJ9_9PLEO</name>
<dbReference type="Proteomes" id="UP000245464">
    <property type="component" value="Chromosome 4"/>
</dbReference>
<comment type="caution">
    <text evidence="1">The sequence shown here is derived from an EMBL/GenBank/DDBJ whole genome shotgun (WGS) entry which is preliminary data.</text>
</comment>
<protein>
    <submittedName>
        <fullName evidence="1">Uncharacterized protein</fullName>
    </submittedName>
</protein>
<dbReference type="GeneID" id="90956327"/>
<gene>
    <name evidence="1" type="ORF">PtrM4_093730</name>
</gene>
<sequence length="88" mass="10593">MIEEFTRNLQQIQRYVYTLSPEFVVAVGYLISPFASEVWLEKVELGQKDDAVQLVPLKNKVRMFLIKREIRIVDAKYWWQLFDELLTR</sequence>
<reference evidence="1" key="1">
    <citation type="journal article" date="2018" name="BMC Genomics">
        <title>Comparative genomics of the wheat fungal pathogen Pyrenophora tritici-repentis reveals chromosomal variations and genome plasticity.</title>
        <authorList>
            <person name="Moolhuijzen P."/>
            <person name="See P.T."/>
            <person name="Hane J.K."/>
            <person name="Shi G."/>
            <person name="Liu Z."/>
            <person name="Oliver R.P."/>
            <person name="Moffat C.S."/>
        </authorList>
    </citation>
    <scope>NUCLEOTIDE SEQUENCE [LARGE SCALE GENOMIC DNA]</scope>
    <source>
        <strain evidence="1">M4</strain>
    </source>
</reference>
<evidence type="ECO:0000313" key="2">
    <source>
        <dbReference type="Proteomes" id="UP000245464"/>
    </source>
</evidence>
<organism evidence="1 2">
    <name type="scientific">Pyrenophora tritici-repentis</name>
    <dbReference type="NCBI Taxonomy" id="45151"/>
    <lineage>
        <taxon>Eukaryota</taxon>
        <taxon>Fungi</taxon>
        <taxon>Dikarya</taxon>
        <taxon>Ascomycota</taxon>
        <taxon>Pezizomycotina</taxon>
        <taxon>Dothideomycetes</taxon>
        <taxon>Pleosporomycetidae</taxon>
        <taxon>Pleosporales</taxon>
        <taxon>Pleosporineae</taxon>
        <taxon>Pleosporaceae</taxon>
        <taxon>Pyrenophora</taxon>
    </lineage>
</organism>
<dbReference type="EMBL" id="NQIK02000004">
    <property type="protein sequence ID" value="KAF7571873.1"/>
    <property type="molecule type" value="Genomic_DNA"/>
</dbReference>